<evidence type="ECO:0000256" key="1">
    <source>
        <dbReference type="ARBA" id="ARBA00008791"/>
    </source>
</evidence>
<dbReference type="InterPro" id="IPR006016">
    <property type="entry name" value="UspA"/>
</dbReference>
<dbReference type="InterPro" id="IPR014729">
    <property type="entry name" value="Rossmann-like_a/b/a_fold"/>
</dbReference>
<evidence type="ECO:0000256" key="2">
    <source>
        <dbReference type="SAM" id="MobiDB-lite"/>
    </source>
</evidence>
<feature type="domain" description="UspA" evidence="3">
    <location>
        <begin position="442"/>
        <end position="578"/>
    </location>
</feature>
<dbReference type="PANTHER" id="PTHR46268:SF6">
    <property type="entry name" value="UNIVERSAL STRESS PROTEIN UP12"/>
    <property type="match status" value="1"/>
</dbReference>
<feature type="region of interest" description="Disordered" evidence="2">
    <location>
        <begin position="151"/>
        <end position="293"/>
    </location>
</feature>
<feature type="compositionally biased region" description="Basic residues" evidence="2">
    <location>
        <begin position="214"/>
        <end position="223"/>
    </location>
</feature>
<proteinExistence type="inferred from homology"/>
<feature type="compositionally biased region" description="Low complexity" evidence="2">
    <location>
        <begin position="233"/>
        <end position="248"/>
    </location>
</feature>
<dbReference type="Proteomes" id="UP000027178">
    <property type="component" value="Unassembled WGS sequence"/>
</dbReference>
<dbReference type="eggNOG" id="COG0589">
    <property type="taxonomic scope" value="Bacteria"/>
</dbReference>
<accession>A0A066ZAC1</accession>
<feature type="domain" description="UspA" evidence="3">
    <location>
        <begin position="294"/>
        <end position="429"/>
    </location>
</feature>
<dbReference type="HOGENOM" id="CLU_469927_0_0_11"/>
<dbReference type="PATRIC" id="fig|1348663.4.peg.970"/>
<protein>
    <recommendedName>
        <fullName evidence="3">UspA domain-containing protein</fullName>
    </recommendedName>
</protein>
<dbReference type="PRINTS" id="PR01438">
    <property type="entry name" value="UNVRSLSTRESS"/>
</dbReference>
<evidence type="ECO:0000313" key="5">
    <source>
        <dbReference type="Proteomes" id="UP000027178"/>
    </source>
</evidence>
<sequence>MRGRLRQFGEQRGFGDVLQRADHQDAPALAQLGVSAVHLERGVAARARREHPVRAGPVEHRPVVHQVADGPDHGAVGAGAGEAAEAVAAEAGPAFGLVEFAEHGRADERPAVGVGGADAFRGPAGDELLVLEAEDGGEAQQRRWVEVASEVQHPAQVGDRHAGPGSGLRLGESEVGEAVGEAPGERGPRGGCVVGGHVGHLPFCGGMSSMPGGRRLRQRPRTRTARDRPAPARPARARTGSARSGSASVEGTNGPPVRAPRPWQPSGGGRRVGCDSRSGRQGPRGTRPGKGTAMTRPVLAAVDASVRSRAAAHWAAREADRRGAPLRLLHAWPYLGRKANDLVKVDDLETGAQTMLGDVAQELATAYPGVAVSTELVPDSAIDGLTAAAEQGQLLVIGTRGLGGFRGLLVGSVSLGVAGRSKAPVILVREGGPMPDSPEPEVAVGFDALEPADAVLEFAFEEAQLRGARVRVVHGWELPPTYGYAGWIPVESERQELGALAVGMVSDAVAPWREKYPRTLVLEDVRTGGGAAALVEASAQSDLVVVGRRSRTLNLGPKLGSVAHAVIHHAQAPVAVVPHD</sequence>
<comment type="similarity">
    <text evidence="1">Belongs to the universal stress protein A family.</text>
</comment>
<evidence type="ECO:0000259" key="3">
    <source>
        <dbReference type="Pfam" id="PF00582"/>
    </source>
</evidence>
<dbReference type="Gene3D" id="3.40.50.620">
    <property type="entry name" value="HUPs"/>
    <property type="match status" value="2"/>
</dbReference>
<dbReference type="SUPFAM" id="SSF52402">
    <property type="entry name" value="Adenine nucleotide alpha hydrolases-like"/>
    <property type="match status" value="2"/>
</dbReference>
<gene>
    <name evidence="4" type="ORF">KCH_10170</name>
</gene>
<dbReference type="PANTHER" id="PTHR46268">
    <property type="entry name" value="STRESS RESPONSE PROTEIN NHAX"/>
    <property type="match status" value="1"/>
</dbReference>
<organism evidence="4 5">
    <name type="scientific">Kitasatospora cheerisanensis KCTC 2395</name>
    <dbReference type="NCBI Taxonomy" id="1348663"/>
    <lineage>
        <taxon>Bacteria</taxon>
        <taxon>Bacillati</taxon>
        <taxon>Actinomycetota</taxon>
        <taxon>Actinomycetes</taxon>
        <taxon>Kitasatosporales</taxon>
        <taxon>Streptomycetaceae</taxon>
        <taxon>Kitasatospora</taxon>
    </lineage>
</organism>
<dbReference type="InterPro" id="IPR006015">
    <property type="entry name" value="Universal_stress_UspA"/>
</dbReference>
<dbReference type="Pfam" id="PF00582">
    <property type="entry name" value="Usp"/>
    <property type="match status" value="2"/>
</dbReference>
<dbReference type="EMBL" id="JNBY01000045">
    <property type="protein sequence ID" value="KDN87246.1"/>
    <property type="molecule type" value="Genomic_DNA"/>
</dbReference>
<reference evidence="4 5" key="1">
    <citation type="submission" date="2014-05" db="EMBL/GenBank/DDBJ databases">
        <title>Draft Genome Sequence of Kitasatospora cheerisanensis KCTC 2395.</title>
        <authorList>
            <person name="Nam D.H."/>
        </authorList>
    </citation>
    <scope>NUCLEOTIDE SEQUENCE [LARGE SCALE GENOMIC DNA]</scope>
    <source>
        <strain evidence="4 5">KCTC 2395</strain>
    </source>
</reference>
<name>A0A066ZAC1_9ACTN</name>
<comment type="caution">
    <text evidence="4">The sequence shown here is derived from an EMBL/GenBank/DDBJ whole genome shotgun (WGS) entry which is preliminary data.</text>
</comment>
<dbReference type="AlphaFoldDB" id="A0A066ZAC1"/>
<feature type="compositionally biased region" description="Gly residues" evidence="2">
    <location>
        <begin position="189"/>
        <end position="198"/>
    </location>
</feature>
<evidence type="ECO:0000313" key="4">
    <source>
        <dbReference type="EMBL" id="KDN87246.1"/>
    </source>
</evidence>
<keyword evidence="5" id="KW-1185">Reference proteome</keyword>